<dbReference type="RefSeq" id="WP_241861599.1">
    <property type="nucleotide sequence ID" value="NZ_VFSS01000008.1"/>
</dbReference>
<dbReference type="SUPFAM" id="SSF51445">
    <property type="entry name" value="(Trans)glycosidases"/>
    <property type="match status" value="1"/>
</dbReference>
<dbReference type="InterPro" id="IPR006047">
    <property type="entry name" value="GH13_cat_dom"/>
</dbReference>
<dbReference type="EMBL" id="VFSS01000008">
    <property type="protein sequence ID" value="TPE57139.1"/>
    <property type="molecule type" value="Genomic_DNA"/>
</dbReference>
<evidence type="ECO:0000259" key="1">
    <source>
        <dbReference type="Pfam" id="PF00128"/>
    </source>
</evidence>
<comment type="caution">
    <text evidence="2">The sequence shown here is derived from an EMBL/GenBank/DDBJ whole genome shotgun (WGS) entry which is preliminary data.</text>
</comment>
<evidence type="ECO:0000313" key="3">
    <source>
        <dbReference type="Proteomes" id="UP000319776"/>
    </source>
</evidence>
<dbReference type="Proteomes" id="UP000319776">
    <property type="component" value="Unassembled WGS sequence"/>
</dbReference>
<keyword evidence="3" id="KW-1185">Reference proteome</keyword>
<dbReference type="Gene3D" id="3.20.20.80">
    <property type="entry name" value="Glycosidases"/>
    <property type="match status" value="1"/>
</dbReference>
<dbReference type="PANTHER" id="PTHR10357:SF179">
    <property type="entry name" value="NEUTRAL AND BASIC AMINO ACID TRANSPORT PROTEIN RBAT"/>
    <property type="match status" value="1"/>
</dbReference>
<protein>
    <submittedName>
        <fullName evidence="2">Glucan 1,6-alpha-glucosidase</fullName>
    </submittedName>
</protein>
<dbReference type="AlphaFoldDB" id="A0A501X9N5"/>
<dbReference type="GO" id="GO:0004556">
    <property type="term" value="F:alpha-amylase activity"/>
    <property type="evidence" value="ECO:0007669"/>
    <property type="project" value="TreeGrafter"/>
</dbReference>
<dbReference type="PANTHER" id="PTHR10357">
    <property type="entry name" value="ALPHA-AMYLASE FAMILY MEMBER"/>
    <property type="match status" value="1"/>
</dbReference>
<dbReference type="InterPro" id="IPR017853">
    <property type="entry name" value="GH"/>
</dbReference>
<evidence type="ECO:0000313" key="2">
    <source>
        <dbReference type="EMBL" id="TPE57139.1"/>
    </source>
</evidence>
<name>A0A501X9N5_9BACT</name>
<proteinExistence type="predicted"/>
<dbReference type="GO" id="GO:0009313">
    <property type="term" value="P:oligosaccharide catabolic process"/>
    <property type="evidence" value="ECO:0007669"/>
    <property type="project" value="TreeGrafter"/>
</dbReference>
<gene>
    <name evidence="2" type="ORF">FJO69_02290</name>
</gene>
<accession>A0A501X9N5</accession>
<reference evidence="2 3" key="1">
    <citation type="submission" date="2019-06" db="EMBL/GenBank/DDBJ databases">
        <title>Mycoplasma falconis type strain whole genome sequence.</title>
        <authorList>
            <person name="Spergser J."/>
        </authorList>
    </citation>
    <scope>NUCLEOTIDE SEQUENCE [LARGE SCALE GENOMIC DNA]</scope>
    <source>
        <strain evidence="2 3">ATCC 51372</strain>
    </source>
</reference>
<dbReference type="Pfam" id="PF00128">
    <property type="entry name" value="Alpha-amylase"/>
    <property type="match status" value="1"/>
</dbReference>
<feature type="domain" description="Glycosyl hydrolase family 13 catalytic" evidence="1">
    <location>
        <begin position="16"/>
        <end position="96"/>
    </location>
</feature>
<sequence length="131" mass="15297">MIKNTKRIILYELKSENFYDSNNSGYGDYNGIKQKLDYFKSLNVDIIALDDILLNYQNEIDLNKIRHNYGSVNDFKNLVSEFNLNNIKVAPIIDLVKINQVFVNYTNMLDLYLKTDKNDNKANLSVLDTYL</sequence>
<organism evidence="2 3">
    <name type="scientific">[Mycoplasma] falconis</name>
    <dbReference type="NCBI Taxonomy" id="92403"/>
    <lineage>
        <taxon>Bacteria</taxon>
        <taxon>Bacillati</taxon>
        <taxon>Mycoplasmatota</taxon>
        <taxon>Mycoplasmoidales</taxon>
        <taxon>Metamycoplasmataceae</taxon>
        <taxon>Metamycoplasma</taxon>
    </lineage>
</organism>
<feature type="non-terminal residue" evidence="2">
    <location>
        <position position="131"/>
    </location>
</feature>